<dbReference type="SUPFAM" id="SSF52777">
    <property type="entry name" value="CoA-dependent acyltransferases"/>
    <property type="match status" value="1"/>
</dbReference>
<dbReference type="EMBL" id="OU963867">
    <property type="protein sequence ID" value="CAH0392541.1"/>
    <property type="molecule type" value="Genomic_DNA"/>
</dbReference>
<organism evidence="2 3">
    <name type="scientific">Bemisia tabaci</name>
    <name type="common">Sweetpotato whitefly</name>
    <name type="synonym">Aleurodes tabaci</name>
    <dbReference type="NCBI Taxonomy" id="7038"/>
    <lineage>
        <taxon>Eukaryota</taxon>
        <taxon>Metazoa</taxon>
        <taxon>Ecdysozoa</taxon>
        <taxon>Arthropoda</taxon>
        <taxon>Hexapoda</taxon>
        <taxon>Insecta</taxon>
        <taxon>Pterygota</taxon>
        <taxon>Neoptera</taxon>
        <taxon>Paraneoptera</taxon>
        <taxon>Hemiptera</taxon>
        <taxon>Sternorrhyncha</taxon>
        <taxon>Aleyrodoidea</taxon>
        <taxon>Aleyrodidae</taxon>
        <taxon>Aleyrodinae</taxon>
        <taxon>Bemisia</taxon>
    </lineage>
</organism>
<name>A0A9P0AIX6_BEMTA</name>
<proteinExistence type="predicted"/>
<evidence type="ECO:0000256" key="1">
    <source>
        <dbReference type="ARBA" id="ARBA00022679"/>
    </source>
</evidence>
<protein>
    <submittedName>
        <fullName evidence="2">Uncharacterized protein</fullName>
    </submittedName>
</protein>
<sequence length="768" mass="85533">MQSQAIQHITECFVKPLYVSEESKQPYYLMPWELPMLSWHYIQKGLLFETPPQVNRANFVNDLLDRLKYSLSLTLVQYYPLAGRLVTEKQDNDSSYLIFVDCVNSPGAKFIHAKIDMITSEIISTRYEPLVARSFFDHKTSVSYDGRTKPLVSIQVTELNDGVFIGCSMSHAIADGTTYWRFWNTLSNIFQTDGNNRQNERPTVNLKRWSSVGCGPLVDFPVTFQDAFITNIDVPEGHVSRKFHFSAESAAKLKAKANSECNTTVISSFQSLIAHLWRSITKARHLPRDQTVLCIAAVNIRPRMKPPLPADCFGCMIGAATARTTAGQLLEESLGWAAWEIHQAIVTYTDASVRKSTEKWIRAPSIIDITKLFSPNSMVVGGSPWFDMYGNEFGMGKALAILMGTALKLDGCVETLPGLEGRGSPGAKFIHAKIDMTTSDILSTRYNPLIIRSFFDHKTSVSYDGRTKPLVSIQVTEFKDGVFIGCSMSHAIADGTTYWRFWNTLSNIFQTDESKKIERPPVNLKRWSSEGRGPLVDFPVTFQDEFITNVDVPEGHVTRRFHFSADSVAKLKAKANSECNTTVISSFQSLIAHLWRSITKARRLPSDQIVSCNPAVNIRPRMIPPLPADCFGCMTGAATARTTAGELLEKSLGWVAWQLHHAIVSYTDTSVREFTDEWLRTPSIVDITKLFAPNAMNIGGSSWFDMYGNEFGMGKALTILSGTALKFDGSIETFPGREGGGCVEFGVCLGASTMEALESDEEFMAFTS</sequence>
<evidence type="ECO:0000313" key="3">
    <source>
        <dbReference type="Proteomes" id="UP001152759"/>
    </source>
</evidence>
<dbReference type="Pfam" id="PF02458">
    <property type="entry name" value="Transferase"/>
    <property type="match status" value="2"/>
</dbReference>
<dbReference type="InterPro" id="IPR051283">
    <property type="entry name" value="Sec_Metabolite_Acyltrans"/>
</dbReference>
<dbReference type="Gene3D" id="3.30.559.10">
    <property type="entry name" value="Chloramphenicol acetyltransferase-like domain"/>
    <property type="match status" value="4"/>
</dbReference>
<accession>A0A9P0AIX6</accession>
<gene>
    <name evidence="2" type="ORF">BEMITA_LOCUS11051</name>
</gene>
<keyword evidence="1" id="KW-0808">Transferase</keyword>
<dbReference type="GO" id="GO:0016740">
    <property type="term" value="F:transferase activity"/>
    <property type="evidence" value="ECO:0007669"/>
    <property type="project" value="UniProtKB-KW"/>
</dbReference>
<keyword evidence="3" id="KW-1185">Reference proteome</keyword>
<reference evidence="2" key="1">
    <citation type="submission" date="2021-12" db="EMBL/GenBank/DDBJ databases">
        <authorList>
            <person name="King R."/>
        </authorList>
    </citation>
    <scope>NUCLEOTIDE SEQUENCE</scope>
</reference>
<dbReference type="PANTHER" id="PTHR31896">
    <property type="entry name" value="FAMILY REGULATORY PROTEIN, PUTATIVE (AFU_ORTHOLOGUE AFUA_3G14730)-RELATED"/>
    <property type="match status" value="1"/>
</dbReference>
<dbReference type="Proteomes" id="UP001152759">
    <property type="component" value="Chromosome 6"/>
</dbReference>
<evidence type="ECO:0000313" key="2">
    <source>
        <dbReference type="EMBL" id="CAH0392541.1"/>
    </source>
</evidence>
<dbReference type="PANTHER" id="PTHR31896:SF12">
    <property type="entry name" value="HXXXD-TYPE ACYL-TRANSFERASE FAMILY PROTEIN"/>
    <property type="match status" value="1"/>
</dbReference>
<dbReference type="InterPro" id="IPR023213">
    <property type="entry name" value="CAT-like_dom_sf"/>
</dbReference>
<dbReference type="AlphaFoldDB" id="A0A9P0AIX6"/>